<dbReference type="Proteomes" id="UP000070657">
    <property type="component" value="Unassembled WGS sequence"/>
</dbReference>
<protein>
    <recommendedName>
        <fullName evidence="3">MAGE domain-containing protein</fullName>
    </recommendedName>
</protein>
<dbReference type="EMBL" id="LHXP01000028">
    <property type="protein sequence ID" value="KXA93134.1"/>
    <property type="molecule type" value="Genomic_DNA"/>
</dbReference>
<reference evidence="1 2" key="1">
    <citation type="journal article" date="2016" name="Sci. Rep.">
        <title>Metabolic traits of an uncultured archaeal lineage -MSBL1- from brine pools of the Red Sea.</title>
        <authorList>
            <person name="Mwirichia R."/>
            <person name="Alam I."/>
            <person name="Rashid M."/>
            <person name="Vinu M."/>
            <person name="Ba-Alawi W."/>
            <person name="Anthony Kamau A."/>
            <person name="Kamanda Ngugi D."/>
            <person name="Goker M."/>
            <person name="Klenk H.P."/>
            <person name="Bajic V."/>
            <person name="Stingl U."/>
        </authorList>
    </citation>
    <scope>NUCLEOTIDE SEQUENCE [LARGE SCALE GENOMIC DNA]</scope>
    <source>
        <strain evidence="1">SCGC-AAA259E22</strain>
    </source>
</reference>
<evidence type="ECO:0008006" key="3">
    <source>
        <dbReference type="Google" id="ProtNLM"/>
    </source>
</evidence>
<sequence>MPEEDEEKGAFRDKIARAAQLILFKRHREPGAKSWELKQTLGKRYEEVVDMLDQELKSIGLTVKKIGEGEDKPTRYYATMEGHPRLSDRTFGWRIDDMACLTIILAYIQSKRGKAPLDEVENLLKEKLPKWRVDQNINRFTKMGYISEDDGMLYMDWRARAEIDQQEMLEQLLSKEIEEAEDEERKTSG</sequence>
<keyword evidence="2" id="KW-1185">Reference proteome</keyword>
<comment type="caution">
    <text evidence="1">The sequence shown here is derived from an EMBL/GenBank/DDBJ whole genome shotgun (WGS) entry which is preliminary data.</text>
</comment>
<name>A0A133UG30_9EURY</name>
<evidence type="ECO:0000313" key="2">
    <source>
        <dbReference type="Proteomes" id="UP000070657"/>
    </source>
</evidence>
<dbReference type="AlphaFoldDB" id="A0A133UG30"/>
<gene>
    <name evidence="1" type="ORF">AKJ66_02700</name>
</gene>
<proteinExistence type="predicted"/>
<accession>A0A133UG30</accession>
<organism evidence="1 2">
    <name type="scientific">candidate division MSBL1 archaeon SCGC-AAA259E22</name>
    <dbReference type="NCBI Taxonomy" id="1698265"/>
    <lineage>
        <taxon>Archaea</taxon>
        <taxon>Methanobacteriati</taxon>
        <taxon>Methanobacteriota</taxon>
        <taxon>candidate division MSBL1</taxon>
    </lineage>
</organism>
<evidence type="ECO:0000313" key="1">
    <source>
        <dbReference type="EMBL" id="KXA93134.1"/>
    </source>
</evidence>